<evidence type="ECO:0000256" key="1">
    <source>
        <dbReference type="SAM" id="Coils"/>
    </source>
</evidence>
<feature type="coiled-coil region" evidence="1">
    <location>
        <begin position="129"/>
        <end position="156"/>
    </location>
</feature>
<dbReference type="AlphaFoldDB" id="A0A914CI98"/>
<organism evidence="3 4">
    <name type="scientific">Acrobeloides nanus</name>
    <dbReference type="NCBI Taxonomy" id="290746"/>
    <lineage>
        <taxon>Eukaryota</taxon>
        <taxon>Metazoa</taxon>
        <taxon>Ecdysozoa</taxon>
        <taxon>Nematoda</taxon>
        <taxon>Chromadorea</taxon>
        <taxon>Rhabditida</taxon>
        <taxon>Tylenchina</taxon>
        <taxon>Cephalobomorpha</taxon>
        <taxon>Cephaloboidea</taxon>
        <taxon>Cephalobidae</taxon>
        <taxon>Acrobeloides</taxon>
    </lineage>
</organism>
<name>A0A914CI98_9BILA</name>
<evidence type="ECO:0000313" key="4">
    <source>
        <dbReference type="WBParaSite" id="ACRNAN_scaffold10668.g22829.t1"/>
    </source>
</evidence>
<feature type="region of interest" description="Disordered" evidence="2">
    <location>
        <begin position="54"/>
        <end position="83"/>
    </location>
</feature>
<proteinExistence type="predicted"/>
<reference evidence="4" key="1">
    <citation type="submission" date="2022-11" db="UniProtKB">
        <authorList>
            <consortium name="WormBaseParasite"/>
        </authorList>
    </citation>
    <scope>IDENTIFICATION</scope>
</reference>
<protein>
    <submittedName>
        <fullName evidence="4">Uncharacterized protein</fullName>
    </submittedName>
</protein>
<sequence>MSINGGKSCPDYPFCPNKPYCSCFHPFESDAKDYMSIYLSGGYKFVSKTTKPQKPYNSLNKYENKARSTSNRSSSLIPTVRTPRKHNEDIKLPLLFRKKDGKKRLGLKDRMCKKESDIYGRSHSLPSIYSRKNSANDAFEQEIKGLEQKALEEKVARLEKCFEHLGMT</sequence>
<accession>A0A914CI98</accession>
<feature type="compositionally biased region" description="Polar residues" evidence="2">
    <location>
        <begin position="54"/>
        <end position="77"/>
    </location>
</feature>
<dbReference type="Proteomes" id="UP000887540">
    <property type="component" value="Unplaced"/>
</dbReference>
<evidence type="ECO:0000313" key="3">
    <source>
        <dbReference type="Proteomes" id="UP000887540"/>
    </source>
</evidence>
<evidence type="ECO:0000256" key="2">
    <source>
        <dbReference type="SAM" id="MobiDB-lite"/>
    </source>
</evidence>
<keyword evidence="3" id="KW-1185">Reference proteome</keyword>
<keyword evidence="1" id="KW-0175">Coiled coil</keyword>
<dbReference type="WBParaSite" id="ACRNAN_scaffold10668.g22829.t1">
    <property type="protein sequence ID" value="ACRNAN_scaffold10668.g22829.t1"/>
    <property type="gene ID" value="ACRNAN_scaffold10668.g22829"/>
</dbReference>